<organism evidence="3">
    <name type="scientific">Dermanyssus gallinae</name>
    <dbReference type="NCBI Taxonomy" id="34641"/>
    <lineage>
        <taxon>Eukaryota</taxon>
        <taxon>Metazoa</taxon>
        <taxon>Ecdysozoa</taxon>
        <taxon>Arthropoda</taxon>
        <taxon>Chelicerata</taxon>
        <taxon>Arachnida</taxon>
        <taxon>Acari</taxon>
        <taxon>Parasitiformes</taxon>
        <taxon>Mesostigmata</taxon>
        <taxon>Gamasina</taxon>
        <taxon>Dermanyssoidea</taxon>
        <taxon>Dermanyssidae</taxon>
        <taxon>Dermanyssus</taxon>
    </lineage>
</organism>
<feature type="signal peptide" evidence="2">
    <location>
        <begin position="1"/>
        <end position="18"/>
    </location>
</feature>
<evidence type="ECO:0000256" key="2">
    <source>
        <dbReference type="SAM" id="SignalP"/>
    </source>
</evidence>
<dbReference type="EMBL" id="KR697571">
    <property type="protein sequence ID" value="ALC78844.1"/>
    <property type="molecule type" value="mRNA"/>
</dbReference>
<feature type="chain" id="PRO_5005794623" evidence="2">
    <location>
        <begin position="19"/>
        <end position="584"/>
    </location>
</feature>
<evidence type="ECO:0000256" key="1">
    <source>
        <dbReference type="SAM" id="MobiDB-lite"/>
    </source>
</evidence>
<feature type="non-terminal residue" evidence="3">
    <location>
        <position position="584"/>
    </location>
</feature>
<protein>
    <submittedName>
        <fullName evidence="3">Uncharacterized protein</fullName>
    </submittedName>
</protein>
<accession>A0A0M4G3F4</accession>
<name>A0A0M4G3F4_9ACAR</name>
<sequence>MLSIRVALVALCASVAIAAPSGGICPTGGDCPKCGVPVQDLEEVLRDAKSAFIVATGIEQDGKSWMSPRRWQDILGAEGNNYAVQKYPVDERQWEVKDGKCRQYFVKPVYEITPGQTPHVIHKPTVAGVHINEDCRCPELIRGHGYAVIIFKDHKINHLDELARAALDEHVVVVPLPHGQWTIPSSTENDSMRDVTETKLPSAFLNDDVKEECPEATTCPACEVVHSSKQLQGICQFQQALLVKRTMDHRTPAEEVAPWSMPTLSVYMAKADENDYQLRLEITPREQGSCVRGVFRILEAFTNDFEGRRNQKFQLGKDCECEYLRNHTGFAILQSEDKVTKNGVLSEKEKILMLPEGQYLLPQCQPEQAEERSVEENAQVVECGEPDETCPVCDMLTTEVQEAIEAEDTYLLKMQTKTHLKSSEEHDNAKCGAARLISVFKGNKENVKPELSFTLPEKCHCNAMSANGRQFYAVIKKDAVDNDKLDKLVLNEQVYIIGYNYRSHGLIQRWLNQGEKEQLDEPADERADYDGYMSYAPKAYAAPPAYAPMPAYGAPVYAPPPAYSPPPPAYAPPPPAYAPPPPPP</sequence>
<feature type="region of interest" description="Disordered" evidence="1">
    <location>
        <begin position="563"/>
        <end position="584"/>
    </location>
</feature>
<keyword evidence="2" id="KW-0732">Signal</keyword>
<dbReference type="AlphaFoldDB" id="A0A0M4G3F4"/>
<proteinExistence type="evidence at transcript level"/>
<evidence type="ECO:0000313" key="3">
    <source>
        <dbReference type="EMBL" id="ALC78844.1"/>
    </source>
</evidence>
<reference evidence="3" key="1">
    <citation type="journal article" date="2015" name="Int. J. Parasitol.">
        <title>Identification and evaluation of vaccine candidate antigens from the poultry red mite (Dermanyssus gallinae).</title>
        <authorList>
            <person name="Bartley K."/>
            <person name="Wright H.W."/>
            <person name="Huntley J.F."/>
            <person name="Manson E.D."/>
            <person name="Inglis N.F."/>
            <person name="McLean K."/>
            <person name="Nath M."/>
            <person name="Bartley Y."/>
            <person name="Nisbet A.J."/>
        </authorList>
    </citation>
    <scope>NUCLEOTIDE SEQUENCE</scope>
</reference>